<dbReference type="InterPro" id="IPR052155">
    <property type="entry name" value="Biofilm_reg_signaling"/>
</dbReference>
<evidence type="ECO:0000313" key="3">
    <source>
        <dbReference type="EMBL" id="MBK1715077.1"/>
    </source>
</evidence>
<feature type="domain" description="GGDEF" evidence="2">
    <location>
        <begin position="291"/>
        <end position="424"/>
    </location>
</feature>
<dbReference type="PROSITE" id="PS50887">
    <property type="entry name" value="GGDEF"/>
    <property type="match status" value="1"/>
</dbReference>
<dbReference type="SUPFAM" id="SSF55073">
    <property type="entry name" value="Nucleotide cyclase"/>
    <property type="match status" value="1"/>
</dbReference>
<dbReference type="InterPro" id="IPR043128">
    <property type="entry name" value="Rev_trsase/Diguanyl_cyclase"/>
</dbReference>
<reference evidence="3" key="2">
    <citation type="journal article" date="2020" name="Microorganisms">
        <title>Osmotic Adaptation and Compatible Solute Biosynthesis of Phototrophic Bacteria as Revealed from Genome Analyses.</title>
        <authorList>
            <person name="Imhoff J.F."/>
            <person name="Rahn T."/>
            <person name="Kunzel S."/>
            <person name="Keller A."/>
            <person name="Neulinger S.C."/>
        </authorList>
    </citation>
    <scope>NUCLEOTIDE SEQUENCE</scope>
    <source>
        <strain evidence="3">IM 151</strain>
    </source>
</reference>
<name>A0ABS1DYB2_RUBGE</name>
<dbReference type="InterPro" id="IPR001633">
    <property type="entry name" value="EAL_dom"/>
</dbReference>
<feature type="domain" description="EAL" evidence="1">
    <location>
        <begin position="433"/>
        <end position="683"/>
    </location>
</feature>
<dbReference type="InterPro" id="IPR000014">
    <property type="entry name" value="PAS"/>
</dbReference>
<dbReference type="Gene3D" id="3.30.70.270">
    <property type="match status" value="1"/>
</dbReference>
<dbReference type="CDD" id="cd01949">
    <property type="entry name" value="GGDEF"/>
    <property type="match status" value="1"/>
</dbReference>
<evidence type="ECO:0000313" key="4">
    <source>
        <dbReference type="Proteomes" id="UP001041814"/>
    </source>
</evidence>
<dbReference type="InterPro" id="IPR029787">
    <property type="entry name" value="Nucleotide_cyclase"/>
</dbReference>
<dbReference type="SMART" id="SM00267">
    <property type="entry name" value="GGDEF"/>
    <property type="match status" value="1"/>
</dbReference>
<dbReference type="Pfam" id="PF00563">
    <property type="entry name" value="EAL"/>
    <property type="match status" value="1"/>
</dbReference>
<reference evidence="3" key="1">
    <citation type="submission" date="2017-08" db="EMBL/GenBank/DDBJ databases">
        <authorList>
            <person name="Imhoff J.F."/>
            <person name="Rahn T."/>
            <person name="Kuenzel S."/>
            <person name="Neulinger S.C."/>
        </authorList>
    </citation>
    <scope>NUCLEOTIDE SEQUENCE</scope>
    <source>
        <strain evidence="3">IM 151</strain>
    </source>
</reference>
<dbReference type="EMBL" id="NRRU01000095">
    <property type="protein sequence ID" value="MBK1715077.1"/>
    <property type="molecule type" value="Genomic_DNA"/>
</dbReference>
<dbReference type="PANTHER" id="PTHR44757:SF2">
    <property type="entry name" value="BIOFILM ARCHITECTURE MAINTENANCE PROTEIN MBAA"/>
    <property type="match status" value="1"/>
</dbReference>
<comment type="caution">
    <text evidence="3">The sequence shown here is derived from an EMBL/GenBank/DDBJ whole genome shotgun (WGS) entry which is preliminary data.</text>
</comment>
<dbReference type="InterPro" id="IPR000160">
    <property type="entry name" value="GGDEF_dom"/>
</dbReference>
<dbReference type="Pfam" id="PF13188">
    <property type="entry name" value="PAS_8"/>
    <property type="match status" value="1"/>
</dbReference>
<evidence type="ECO:0000259" key="2">
    <source>
        <dbReference type="PROSITE" id="PS50887"/>
    </source>
</evidence>
<proteinExistence type="predicted"/>
<dbReference type="SMART" id="SM00052">
    <property type="entry name" value="EAL"/>
    <property type="match status" value="1"/>
</dbReference>
<dbReference type="Pfam" id="PF00990">
    <property type="entry name" value="GGDEF"/>
    <property type="match status" value="1"/>
</dbReference>
<evidence type="ECO:0000259" key="1">
    <source>
        <dbReference type="PROSITE" id="PS50883"/>
    </source>
</evidence>
<dbReference type="SUPFAM" id="SSF141868">
    <property type="entry name" value="EAL domain-like"/>
    <property type="match status" value="1"/>
</dbReference>
<dbReference type="NCBIfam" id="TIGR00254">
    <property type="entry name" value="GGDEF"/>
    <property type="match status" value="1"/>
</dbReference>
<dbReference type="CDD" id="cd01948">
    <property type="entry name" value="EAL"/>
    <property type="match status" value="1"/>
</dbReference>
<dbReference type="Proteomes" id="UP001041814">
    <property type="component" value="Unassembled WGS sequence"/>
</dbReference>
<dbReference type="PROSITE" id="PS50883">
    <property type="entry name" value="EAL"/>
    <property type="match status" value="1"/>
</dbReference>
<dbReference type="Gene3D" id="3.20.20.450">
    <property type="entry name" value="EAL domain"/>
    <property type="match status" value="1"/>
</dbReference>
<organism evidence="3 4">
    <name type="scientific">Rubrivivax gelatinosus</name>
    <name type="common">Rhodocyclus gelatinosus</name>
    <name type="synonym">Rhodopseudomonas gelatinosa</name>
    <dbReference type="NCBI Taxonomy" id="28068"/>
    <lineage>
        <taxon>Bacteria</taxon>
        <taxon>Pseudomonadati</taxon>
        <taxon>Pseudomonadota</taxon>
        <taxon>Betaproteobacteria</taxon>
        <taxon>Burkholderiales</taxon>
        <taxon>Sphaerotilaceae</taxon>
        <taxon>Rubrivivax</taxon>
    </lineage>
</organism>
<dbReference type="PANTHER" id="PTHR44757">
    <property type="entry name" value="DIGUANYLATE CYCLASE DGCP"/>
    <property type="match status" value="1"/>
</dbReference>
<sequence length="687" mass="76836">MPQLLCRERSPACPYPQAPCAPVALDPLDRLRAPVWVFDIDCRRVVWANQAALEVWRADSREELAARDLGADMSATVAARLAQYQADFESHDAVFNEQWTLFPEGRPVPLQMQLSGWRLPDGRMAMLCEGRLPETATPESLRSVDALLHTPMMISLYTLDGRPLYRNPAARASVRRHDEPLADRFGEAPALARLLKSLEASGEATLTMAVRTAAGERWHEVSARRRLDAVSGEPVLLLGETDVTPLKQSEAQARFLSEHDSLTQLPNRAAAQAHFRGLAERVRRAPAERPLKAAVVLIDLDRFKEVNDSWGHAAGDELLVQVAERLRGSVRHDDLVARFGGDEFLILLAAPDPRREVARIHARIRDRLARPFDLTGLQARVSATIGASVYPDDGDDFERLLQHADLAMYRGKADGRDALAFYESGMGASQQARTRLEQELRQALVRDEFELFYQPRVSAGERRYVGAEALLRWRHPERGWVLPGEFIPVCEAAGLMRELGRRAFEMAARQQAAWWAAGRRLKLSVNLSPGEFEDPWLLDEIETVLRETGCPPQALEIEITESMLVGEGDRPTRVLEGMRAQGLSIALDDFGIGYSHLAYLQRLPFNTLKIDRSFVQAPPHERPLAEAIVGLCRAMRLHAVAEGVETEAQRCWLEQIGVTEFQGWLFAPALPRDAFEALLDGRQSLPA</sequence>
<gene>
    <name evidence="3" type="ORF">CKO43_20160</name>
</gene>
<dbReference type="SUPFAM" id="SSF55785">
    <property type="entry name" value="PYP-like sensor domain (PAS domain)"/>
    <property type="match status" value="1"/>
</dbReference>
<accession>A0ABS1DYB2</accession>
<keyword evidence="4" id="KW-1185">Reference proteome</keyword>
<dbReference type="InterPro" id="IPR035919">
    <property type="entry name" value="EAL_sf"/>
</dbReference>
<protein>
    <submittedName>
        <fullName evidence="3">GGDEF-domain containing protein</fullName>
    </submittedName>
</protein>
<dbReference type="InterPro" id="IPR035965">
    <property type="entry name" value="PAS-like_dom_sf"/>
</dbReference>